<dbReference type="Proteomes" id="UP000197418">
    <property type="component" value="Chromosome"/>
</dbReference>
<reference evidence="1 2" key="1">
    <citation type="submission" date="2016-04" db="EMBL/GenBank/DDBJ databases">
        <title>Complete genome sequence of Thermococcus pacificus type strain P4.</title>
        <authorList>
            <person name="Oger P.M."/>
        </authorList>
    </citation>
    <scope>NUCLEOTIDE SEQUENCE [LARGE SCALE GENOMIC DNA]</scope>
    <source>
        <strain evidence="1 2">P-4</strain>
    </source>
</reference>
<protein>
    <submittedName>
        <fullName evidence="1">Uncharacterized protein</fullName>
    </submittedName>
</protein>
<dbReference type="KEGG" id="tpaf:A3L08_01605"/>
<evidence type="ECO:0000313" key="1">
    <source>
        <dbReference type="EMBL" id="ASJ06113.1"/>
    </source>
</evidence>
<proteinExistence type="predicted"/>
<name>A0A218P5Q2_9EURY</name>
<gene>
    <name evidence="1" type="ORF">A3L08_01605</name>
</gene>
<organism evidence="1 2">
    <name type="scientific">Thermococcus pacificus</name>
    <dbReference type="NCBI Taxonomy" id="71998"/>
    <lineage>
        <taxon>Archaea</taxon>
        <taxon>Methanobacteriati</taxon>
        <taxon>Methanobacteriota</taxon>
        <taxon>Thermococci</taxon>
        <taxon>Thermococcales</taxon>
        <taxon>Thermococcaceae</taxon>
        <taxon>Thermococcus</taxon>
    </lineage>
</organism>
<accession>A0A218P5Q2</accession>
<keyword evidence="2" id="KW-1185">Reference proteome</keyword>
<dbReference type="EMBL" id="CP015102">
    <property type="protein sequence ID" value="ASJ06113.1"/>
    <property type="molecule type" value="Genomic_DNA"/>
</dbReference>
<sequence>MTFITKEVQGLLRQYVKRYAPEPDKPLVSYFTLEKPLIRRVELINQPIRPKHMRKFFSQEWARESLAHFNFCSHTLLINR</sequence>
<dbReference type="AlphaFoldDB" id="A0A218P5Q2"/>
<evidence type="ECO:0000313" key="2">
    <source>
        <dbReference type="Proteomes" id="UP000197418"/>
    </source>
</evidence>